<dbReference type="Gene3D" id="2.115.10.20">
    <property type="entry name" value="Glycosyl hydrolase domain, family 43"/>
    <property type="match status" value="1"/>
</dbReference>
<keyword evidence="1" id="KW-0732">Signal</keyword>
<evidence type="ECO:0000313" key="3">
    <source>
        <dbReference type="Proteomes" id="UP000799772"/>
    </source>
</evidence>
<accession>A0A9P4IAT1</accession>
<evidence type="ECO:0000313" key="2">
    <source>
        <dbReference type="EMBL" id="KAF2095147.1"/>
    </source>
</evidence>
<feature type="chain" id="PRO_5040374332" evidence="1">
    <location>
        <begin position="21"/>
        <end position="413"/>
    </location>
</feature>
<dbReference type="OrthoDB" id="5144490at2759"/>
<dbReference type="AlphaFoldDB" id="A0A9P4IAT1"/>
<comment type="caution">
    <text evidence="2">The sequence shown here is derived from an EMBL/GenBank/DDBJ whole genome shotgun (WGS) entry which is preliminary data.</text>
</comment>
<proteinExistence type="predicted"/>
<dbReference type="InterPro" id="IPR023296">
    <property type="entry name" value="Glyco_hydro_beta-prop_sf"/>
</dbReference>
<sequence length="413" mass="45880">MIFTLLTTLTIFALWAHAQANIPIHPITNSNKAKYFSDPYHVPYQNNQGIYISGTTHQYLECGTSLQPGCASSFPIKYHNDQAIKQAVNHSGATICGTAGIHPFQTVSDGKRSWDAVVTLHVQNTTTCKHISGWSVIVHAHPENASAVDLPPTSWVGDKVLVGSFSEDVDANYDGKYFRTPAGQLYLVYQKQHSKHPKRDGVVAWPMDNPTTKTPGSKPHFLLLPGEGLNSENYIDSDHFKLIETGNIRAIKNKFLMAYSVGAYDHSSYKLGIAYSDTFLPADGQHYRKVMKDNPHHLWKSQGPQEVYYLLQADEKQDGWHYVGDQVLAPGVPTVAQIGPNDGWVATFAGYHPGDTGSSTKKFAANHRRPYFVDLDVNVPANPSVKEASDAELQSWITPAKGRTDEQRRRLEH</sequence>
<dbReference type="Proteomes" id="UP000799772">
    <property type="component" value="Unassembled WGS sequence"/>
</dbReference>
<reference evidence="2" key="1">
    <citation type="journal article" date="2020" name="Stud. Mycol.">
        <title>101 Dothideomycetes genomes: a test case for predicting lifestyles and emergence of pathogens.</title>
        <authorList>
            <person name="Haridas S."/>
            <person name="Albert R."/>
            <person name="Binder M."/>
            <person name="Bloem J."/>
            <person name="Labutti K."/>
            <person name="Salamov A."/>
            <person name="Andreopoulos B."/>
            <person name="Baker S."/>
            <person name="Barry K."/>
            <person name="Bills G."/>
            <person name="Bluhm B."/>
            <person name="Cannon C."/>
            <person name="Castanera R."/>
            <person name="Culley D."/>
            <person name="Daum C."/>
            <person name="Ezra D."/>
            <person name="Gonzalez J."/>
            <person name="Henrissat B."/>
            <person name="Kuo A."/>
            <person name="Liang C."/>
            <person name="Lipzen A."/>
            <person name="Lutzoni F."/>
            <person name="Magnuson J."/>
            <person name="Mondo S."/>
            <person name="Nolan M."/>
            <person name="Ohm R."/>
            <person name="Pangilinan J."/>
            <person name="Park H.-J."/>
            <person name="Ramirez L."/>
            <person name="Alfaro M."/>
            <person name="Sun H."/>
            <person name="Tritt A."/>
            <person name="Yoshinaga Y."/>
            <person name="Zwiers L.-H."/>
            <person name="Turgeon B."/>
            <person name="Goodwin S."/>
            <person name="Spatafora J."/>
            <person name="Crous P."/>
            <person name="Grigoriev I."/>
        </authorList>
    </citation>
    <scope>NUCLEOTIDE SEQUENCE</scope>
    <source>
        <strain evidence="2">CBS 133067</strain>
    </source>
</reference>
<dbReference type="SUPFAM" id="SSF75005">
    <property type="entry name" value="Arabinanase/levansucrase/invertase"/>
    <property type="match status" value="1"/>
</dbReference>
<name>A0A9P4IAT1_9PEZI</name>
<keyword evidence="3" id="KW-1185">Reference proteome</keyword>
<feature type="signal peptide" evidence="1">
    <location>
        <begin position="1"/>
        <end position="20"/>
    </location>
</feature>
<evidence type="ECO:0000256" key="1">
    <source>
        <dbReference type="SAM" id="SignalP"/>
    </source>
</evidence>
<gene>
    <name evidence="2" type="ORF">NA57DRAFT_44952</name>
</gene>
<dbReference type="EMBL" id="ML978132">
    <property type="protein sequence ID" value="KAF2095147.1"/>
    <property type="molecule type" value="Genomic_DNA"/>
</dbReference>
<organism evidence="2 3">
    <name type="scientific">Rhizodiscina lignyota</name>
    <dbReference type="NCBI Taxonomy" id="1504668"/>
    <lineage>
        <taxon>Eukaryota</taxon>
        <taxon>Fungi</taxon>
        <taxon>Dikarya</taxon>
        <taxon>Ascomycota</taxon>
        <taxon>Pezizomycotina</taxon>
        <taxon>Dothideomycetes</taxon>
        <taxon>Pleosporomycetidae</taxon>
        <taxon>Aulographales</taxon>
        <taxon>Rhizodiscinaceae</taxon>
        <taxon>Rhizodiscina</taxon>
    </lineage>
</organism>
<protein>
    <submittedName>
        <fullName evidence="2">Uncharacterized protein</fullName>
    </submittedName>
</protein>